<dbReference type="EMBL" id="UYRU01042991">
    <property type="protein sequence ID" value="VDK79474.1"/>
    <property type="molecule type" value="Genomic_DNA"/>
</dbReference>
<sequence>MYNWSLTDFGFTSSQDSKNAGAHPLQNKIPDDFDASSALLSPINQFAFSTCGKYLAVVTEDGYMRVFDYHRMEIYVRNLFALQDSLNRARAG</sequence>
<evidence type="ECO:0000256" key="1">
    <source>
        <dbReference type="SAM" id="MobiDB-lite"/>
    </source>
</evidence>
<gene>
    <name evidence="2" type="ORF">DILT_LOCUS3017</name>
</gene>
<dbReference type="AlphaFoldDB" id="A0A3P6UMW7"/>
<dbReference type="Proteomes" id="UP000281553">
    <property type="component" value="Unassembled WGS sequence"/>
</dbReference>
<dbReference type="InterPro" id="IPR036322">
    <property type="entry name" value="WD40_repeat_dom_sf"/>
</dbReference>
<evidence type="ECO:0000313" key="2">
    <source>
        <dbReference type="EMBL" id="VDK79474.1"/>
    </source>
</evidence>
<dbReference type="SUPFAM" id="SSF50978">
    <property type="entry name" value="WD40 repeat-like"/>
    <property type="match status" value="1"/>
</dbReference>
<organism evidence="2 3">
    <name type="scientific">Dibothriocephalus latus</name>
    <name type="common">Fish tapeworm</name>
    <name type="synonym">Diphyllobothrium latum</name>
    <dbReference type="NCBI Taxonomy" id="60516"/>
    <lineage>
        <taxon>Eukaryota</taxon>
        <taxon>Metazoa</taxon>
        <taxon>Spiralia</taxon>
        <taxon>Lophotrochozoa</taxon>
        <taxon>Platyhelminthes</taxon>
        <taxon>Cestoda</taxon>
        <taxon>Eucestoda</taxon>
        <taxon>Diphyllobothriidea</taxon>
        <taxon>Diphyllobothriidae</taxon>
        <taxon>Dibothriocephalus</taxon>
    </lineage>
</organism>
<feature type="region of interest" description="Disordered" evidence="1">
    <location>
        <begin position="1"/>
        <end position="25"/>
    </location>
</feature>
<dbReference type="Gene3D" id="2.130.10.10">
    <property type="entry name" value="YVTN repeat-like/Quinoprotein amine dehydrogenase"/>
    <property type="match status" value="1"/>
</dbReference>
<protein>
    <submittedName>
        <fullName evidence="2">Uncharacterized protein</fullName>
    </submittedName>
</protein>
<proteinExistence type="predicted"/>
<evidence type="ECO:0000313" key="3">
    <source>
        <dbReference type="Proteomes" id="UP000281553"/>
    </source>
</evidence>
<dbReference type="OrthoDB" id="3367at2759"/>
<accession>A0A3P6UMW7</accession>
<name>A0A3P6UMW7_DIBLA</name>
<dbReference type="InterPro" id="IPR015943">
    <property type="entry name" value="WD40/YVTN_repeat-like_dom_sf"/>
</dbReference>
<reference evidence="2 3" key="1">
    <citation type="submission" date="2018-11" db="EMBL/GenBank/DDBJ databases">
        <authorList>
            <consortium name="Pathogen Informatics"/>
        </authorList>
    </citation>
    <scope>NUCLEOTIDE SEQUENCE [LARGE SCALE GENOMIC DNA]</scope>
</reference>
<keyword evidence="3" id="KW-1185">Reference proteome</keyword>
<feature type="compositionally biased region" description="Polar residues" evidence="1">
    <location>
        <begin position="1"/>
        <end position="18"/>
    </location>
</feature>